<dbReference type="Pfam" id="PF00084">
    <property type="entry name" value="Sushi"/>
    <property type="match status" value="2"/>
</dbReference>
<dbReference type="PANTHER" id="PTHR45656:SF4">
    <property type="entry name" value="PROTEIN CBR-CLEC-78"/>
    <property type="match status" value="1"/>
</dbReference>
<dbReference type="STRING" id="51511.ENSCSAVP00000015839"/>
<feature type="disulfide bond" evidence="4">
    <location>
        <begin position="224"/>
        <end position="251"/>
    </location>
</feature>
<proteinExistence type="predicted"/>
<reference evidence="7" key="3">
    <citation type="submission" date="2025-09" db="UniProtKB">
        <authorList>
            <consortium name="Ensembl"/>
        </authorList>
    </citation>
    <scope>IDENTIFICATION</scope>
</reference>
<accession>H2ZE23</accession>
<dbReference type="InterPro" id="IPR051277">
    <property type="entry name" value="SEZ6_CSMD_C4BPB_Regulators"/>
</dbReference>
<evidence type="ECO:0000256" key="3">
    <source>
        <dbReference type="ARBA" id="ARBA00023157"/>
    </source>
</evidence>
<dbReference type="CDD" id="cd00033">
    <property type="entry name" value="CCP"/>
    <property type="match status" value="2"/>
</dbReference>
<dbReference type="GeneTree" id="ENSGT00940000166312"/>
<dbReference type="eggNOG" id="KOG4297">
    <property type="taxonomic scope" value="Eukaryota"/>
</dbReference>
<evidence type="ECO:0000256" key="4">
    <source>
        <dbReference type="PROSITE-ProRule" id="PRU00302"/>
    </source>
</evidence>
<name>H2ZE23_CIOSA</name>
<dbReference type="OMA" id="SCQTEVR"/>
<dbReference type="InterPro" id="IPR035976">
    <property type="entry name" value="Sushi/SCR/CCP_sf"/>
</dbReference>
<dbReference type="InParanoid" id="H2ZE23"/>
<evidence type="ECO:0000256" key="1">
    <source>
        <dbReference type="ARBA" id="ARBA00022729"/>
    </source>
</evidence>
<feature type="chain" id="PRO_5003579164" description="Sushi domain-containing protein" evidence="5">
    <location>
        <begin position="18"/>
        <end position="263"/>
    </location>
</feature>
<dbReference type="CDD" id="cd23539">
    <property type="entry name" value="TFP_LU_ECD_CinHb4_like"/>
    <property type="match status" value="1"/>
</dbReference>
<feature type="domain" description="Sushi" evidence="6">
    <location>
        <begin position="128"/>
        <end position="193"/>
    </location>
</feature>
<feature type="domain" description="Sushi" evidence="6">
    <location>
        <begin position="194"/>
        <end position="253"/>
    </location>
</feature>
<dbReference type="SUPFAM" id="SSF57535">
    <property type="entry name" value="Complement control module/SCR domain"/>
    <property type="match status" value="2"/>
</dbReference>
<dbReference type="PROSITE" id="PS50923">
    <property type="entry name" value="SUSHI"/>
    <property type="match status" value="2"/>
</dbReference>
<reference evidence="7" key="2">
    <citation type="submission" date="2025-08" db="UniProtKB">
        <authorList>
            <consortium name="Ensembl"/>
        </authorList>
    </citation>
    <scope>IDENTIFICATION</scope>
</reference>
<evidence type="ECO:0000313" key="7">
    <source>
        <dbReference type="Ensembl" id="ENSCSAVP00000015839.1"/>
    </source>
</evidence>
<dbReference type="Gene3D" id="2.10.70.10">
    <property type="entry name" value="Complement Module, domain 1"/>
    <property type="match status" value="2"/>
</dbReference>
<comment type="caution">
    <text evidence="4">Lacks conserved residue(s) required for the propagation of feature annotation.</text>
</comment>
<evidence type="ECO:0000259" key="6">
    <source>
        <dbReference type="PROSITE" id="PS50923"/>
    </source>
</evidence>
<keyword evidence="8" id="KW-1185">Reference proteome</keyword>
<evidence type="ECO:0000256" key="2">
    <source>
        <dbReference type="ARBA" id="ARBA00022737"/>
    </source>
</evidence>
<keyword evidence="2" id="KW-0677">Repeat</keyword>
<dbReference type="AlphaFoldDB" id="H2ZE23"/>
<dbReference type="Proteomes" id="UP000007875">
    <property type="component" value="Unassembled WGS sequence"/>
</dbReference>
<reference evidence="8" key="1">
    <citation type="submission" date="2003-08" db="EMBL/GenBank/DDBJ databases">
        <authorList>
            <person name="Birren B."/>
            <person name="Nusbaum C."/>
            <person name="Abebe A."/>
            <person name="Abouelleil A."/>
            <person name="Adekoya E."/>
            <person name="Ait-zahra M."/>
            <person name="Allen N."/>
            <person name="Allen T."/>
            <person name="An P."/>
            <person name="Anderson M."/>
            <person name="Anderson S."/>
            <person name="Arachchi H."/>
            <person name="Armbruster J."/>
            <person name="Bachantsang P."/>
            <person name="Baldwin J."/>
            <person name="Barry A."/>
            <person name="Bayul T."/>
            <person name="Blitshsteyn B."/>
            <person name="Bloom T."/>
            <person name="Blye J."/>
            <person name="Boguslavskiy L."/>
            <person name="Borowsky M."/>
            <person name="Boukhgalter B."/>
            <person name="Brunache A."/>
            <person name="Butler J."/>
            <person name="Calixte N."/>
            <person name="Calvo S."/>
            <person name="Camarata J."/>
            <person name="Campo K."/>
            <person name="Chang J."/>
            <person name="Cheshatsang Y."/>
            <person name="Citroen M."/>
            <person name="Collymore A."/>
            <person name="Considine T."/>
            <person name="Cook A."/>
            <person name="Cooke P."/>
            <person name="Corum B."/>
            <person name="Cuomo C."/>
            <person name="David R."/>
            <person name="Dawoe T."/>
            <person name="Degray S."/>
            <person name="Dodge S."/>
            <person name="Dooley K."/>
            <person name="Dorje P."/>
            <person name="Dorjee K."/>
            <person name="Dorris L."/>
            <person name="Duffey N."/>
            <person name="Dupes A."/>
            <person name="Elkins T."/>
            <person name="Engels R."/>
            <person name="Erickson J."/>
            <person name="Farina A."/>
            <person name="Faro S."/>
            <person name="Ferreira P."/>
            <person name="Fischer H."/>
            <person name="Fitzgerald M."/>
            <person name="Foley K."/>
            <person name="Gage D."/>
            <person name="Galagan J."/>
            <person name="Gearin G."/>
            <person name="Gnerre S."/>
            <person name="Gnirke A."/>
            <person name="Goyette A."/>
            <person name="Graham J."/>
            <person name="Grandbois E."/>
            <person name="Gyaltsen K."/>
            <person name="Hafez N."/>
            <person name="Hagopian D."/>
            <person name="Hagos B."/>
            <person name="Hall J."/>
            <person name="Hatcher B."/>
            <person name="Heller A."/>
            <person name="Higgins H."/>
            <person name="Honan T."/>
            <person name="Horn A."/>
            <person name="Houde N."/>
            <person name="Hughes L."/>
            <person name="Hulme W."/>
            <person name="Husby E."/>
            <person name="Iliev I."/>
            <person name="Jaffe D."/>
            <person name="Jones C."/>
            <person name="Kamal M."/>
            <person name="Kamat A."/>
            <person name="Kamvysselis M."/>
            <person name="Karlsson E."/>
            <person name="Kells C."/>
            <person name="Kieu A."/>
            <person name="Kisner P."/>
            <person name="Kodira C."/>
            <person name="Kulbokas E."/>
            <person name="Labutti K."/>
            <person name="Lama D."/>
            <person name="Landers T."/>
            <person name="Leger J."/>
            <person name="Levine S."/>
            <person name="Lewis D."/>
            <person name="Lewis T."/>
            <person name="Lindblad-toh K."/>
            <person name="Liu X."/>
            <person name="Lokyitsang T."/>
            <person name="Lokyitsang Y."/>
            <person name="Lucien O."/>
            <person name="Lui A."/>
            <person name="Ma L.J."/>
            <person name="Mabbitt R."/>
            <person name="Macdonald J."/>
            <person name="Maclean C."/>
            <person name="Major J."/>
            <person name="Manning J."/>
            <person name="Marabella R."/>
            <person name="Maru K."/>
            <person name="Matthews C."/>
            <person name="Mauceli E."/>
            <person name="Mccarthy M."/>
            <person name="Mcdonough S."/>
            <person name="Mcghee T."/>
            <person name="Meldrim J."/>
            <person name="Meneus L."/>
            <person name="Mesirov J."/>
            <person name="Mihalev A."/>
            <person name="Mihova T."/>
            <person name="Mikkelsen T."/>
            <person name="Mlenga V."/>
            <person name="Moru K."/>
            <person name="Mozes J."/>
            <person name="Mulrain L."/>
            <person name="Munson G."/>
            <person name="Naylor J."/>
            <person name="Newes C."/>
            <person name="Nguyen C."/>
            <person name="Nguyen N."/>
            <person name="Nguyen T."/>
            <person name="Nicol R."/>
            <person name="Nielsen C."/>
            <person name="Nizzari M."/>
            <person name="Norbu C."/>
            <person name="Norbu N."/>
            <person name="O'donnell P."/>
            <person name="Okoawo O."/>
            <person name="O'leary S."/>
            <person name="Omotosho B."/>
            <person name="O'neill K."/>
            <person name="Osman S."/>
            <person name="Parker S."/>
            <person name="Perrin D."/>
            <person name="Phunkhang P."/>
            <person name="Piqani B."/>
            <person name="Purcell S."/>
            <person name="Rachupka T."/>
            <person name="Ramasamy U."/>
            <person name="Rameau R."/>
            <person name="Ray V."/>
            <person name="Raymond C."/>
            <person name="Retta R."/>
            <person name="Richardson S."/>
            <person name="Rise C."/>
            <person name="Rodriguez J."/>
            <person name="Rogers J."/>
            <person name="Rogov P."/>
            <person name="Rutman M."/>
            <person name="Schupbach R."/>
            <person name="Seaman C."/>
            <person name="Settipalli S."/>
            <person name="Sharpe T."/>
            <person name="Sheridan J."/>
            <person name="Sherpa N."/>
            <person name="Shi J."/>
            <person name="Smirnov S."/>
            <person name="Smith C."/>
            <person name="Sougnez C."/>
            <person name="Spencer B."/>
            <person name="Stalker J."/>
            <person name="Stange-thomann N."/>
            <person name="Stavropoulos S."/>
            <person name="Stetson K."/>
            <person name="Stone C."/>
            <person name="Stone S."/>
            <person name="Stubbs M."/>
            <person name="Talamas J."/>
            <person name="Tchuinga P."/>
            <person name="Tenzing P."/>
            <person name="Tesfaye S."/>
            <person name="Theodore J."/>
            <person name="Thoulutsang Y."/>
            <person name="Topham K."/>
            <person name="Towey S."/>
            <person name="Tsamla T."/>
            <person name="Tsomo N."/>
            <person name="Vallee D."/>
            <person name="Vassiliev H."/>
            <person name="Venkataraman V."/>
            <person name="Vinson J."/>
            <person name="Vo A."/>
            <person name="Wade C."/>
            <person name="Wang S."/>
            <person name="Wangchuk T."/>
            <person name="Wangdi T."/>
            <person name="Whittaker C."/>
            <person name="Wilkinson J."/>
            <person name="Wu Y."/>
            <person name="Wyman D."/>
            <person name="Yadav S."/>
            <person name="Yang S."/>
            <person name="Yang X."/>
            <person name="Yeager S."/>
            <person name="Yee E."/>
            <person name="Young G."/>
            <person name="Zainoun J."/>
            <person name="Zembeck L."/>
            <person name="Zimmer A."/>
            <person name="Zody M."/>
            <person name="Lander E."/>
        </authorList>
    </citation>
    <scope>NUCLEOTIDE SEQUENCE [LARGE SCALE GENOMIC DNA]</scope>
</reference>
<keyword evidence="3 4" id="KW-1015">Disulfide bond</keyword>
<keyword evidence="1 5" id="KW-0732">Signal</keyword>
<evidence type="ECO:0000313" key="8">
    <source>
        <dbReference type="Proteomes" id="UP000007875"/>
    </source>
</evidence>
<organism evidence="7 8">
    <name type="scientific">Ciona savignyi</name>
    <name type="common">Pacific transparent sea squirt</name>
    <dbReference type="NCBI Taxonomy" id="51511"/>
    <lineage>
        <taxon>Eukaryota</taxon>
        <taxon>Metazoa</taxon>
        <taxon>Chordata</taxon>
        <taxon>Tunicata</taxon>
        <taxon>Ascidiacea</taxon>
        <taxon>Phlebobranchia</taxon>
        <taxon>Cionidae</taxon>
        <taxon>Ciona</taxon>
    </lineage>
</organism>
<dbReference type="HOGENOM" id="CLU_109625_0_0_1"/>
<dbReference type="InterPro" id="IPR045860">
    <property type="entry name" value="Snake_toxin-like_sf"/>
</dbReference>
<sequence length="263" mass="28803">MMKTIILITVVFATTEALKCWSCDNAATNEECLQNGRLKQCRENQESCQTEVRTIDRGILISKRCKQGTACGNNYIQNPRPAWKPSQCSGRTPSSVCRCCCDFDECNKPEIDCLSRRSPIASDEVPIQRCRPVASPRFGLKNCSFMGTPDSLGSVCTFTCNPGFKRVGARATTCVGDGLGEPAYNYPIPECKPMVCLPTIQQPANGGYSCTSSNMVGSRCSFSCNEGYMLSGKRQLICGRDQKWNGLTPTCVRISCNPAHNDP</sequence>
<keyword evidence="4" id="KW-0768">Sushi</keyword>
<protein>
    <recommendedName>
        <fullName evidence="6">Sushi domain-containing protein</fullName>
    </recommendedName>
</protein>
<dbReference type="PANTHER" id="PTHR45656">
    <property type="entry name" value="PROTEIN CBR-CLEC-78"/>
    <property type="match status" value="1"/>
</dbReference>
<feature type="signal peptide" evidence="5">
    <location>
        <begin position="1"/>
        <end position="17"/>
    </location>
</feature>
<dbReference type="InterPro" id="IPR000436">
    <property type="entry name" value="Sushi_SCR_CCP_dom"/>
</dbReference>
<dbReference type="Ensembl" id="ENSCSAVT00000016018.1">
    <property type="protein sequence ID" value="ENSCSAVP00000015839.1"/>
    <property type="gene ID" value="ENSCSAVG00000009310.1"/>
</dbReference>
<evidence type="ECO:0000256" key="5">
    <source>
        <dbReference type="SAM" id="SignalP"/>
    </source>
</evidence>
<dbReference type="SMART" id="SM00032">
    <property type="entry name" value="CCP"/>
    <property type="match status" value="2"/>
</dbReference>
<dbReference type="SUPFAM" id="SSF57302">
    <property type="entry name" value="Snake toxin-like"/>
    <property type="match status" value="1"/>
</dbReference>